<protein>
    <recommendedName>
        <fullName evidence="4">Cna protein B-type domain protein</fullName>
    </recommendedName>
</protein>
<feature type="signal peptide" evidence="1">
    <location>
        <begin position="1"/>
        <end position="26"/>
    </location>
</feature>
<evidence type="ECO:0008006" key="4">
    <source>
        <dbReference type="Google" id="ProtNLM"/>
    </source>
</evidence>
<dbReference type="Gene3D" id="2.60.40.10">
    <property type="entry name" value="Immunoglobulins"/>
    <property type="match status" value="1"/>
</dbReference>
<dbReference type="AlphaFoldDB" id="A0A5C6DGD0"/>
<dbReference type="Proteomes" id="UP000315471">
    <property type="component" value="Unassembled WGS sequence"/>
</dbReference>
<feature type="chain" id="PRO_5022707802" description="Cna protein B-type domain protein" evidence="1">
    <location>
        <begin position="27"/>
        <end position="384"/>
    </location>
</feature>
<dbReference type="SUPFAM" id="SSF49478">
    <property type="entry name" value="Cna protein B-type domain"/>
    <property type="match status" value="2"/>
</dbReference>
<organism evidence="2 3">
    <name type="scientific">Novipirellula aureliae</name>
    <dbReference type="NCBI Taxonomy" id="2527966"/>
    <lineage>
        <taxon>Bacteria</taxon>
        <taxon>Pseudomonadati</taxon>
        <taxon>Planctomycetota</taxon>
        <taxon>Planctomycetia</taxon>
        <taxon>Pirellulales</taxon>
        <taxon>Pirellulaceae</taxon>
        <taxon>Novipirellula</taxon>
    </lineage>
</organism>
<proteinExistence type="predicted"/>
<dbReference type="RefSeq" id="WP_146602301.1">
    <property type="nucleotide sequence ID" value="NZ_SJPY01000009.1"/>
</dbReference>
<dbReference type="InterPro" id="IPR013783">
    <property type="entry name" value="Ig-like_fold"/>
</dbReference>
<sequence precursor="true">MPQRTKKTVSAIAAVLLSVLGQNAIARSTHALPADNHVSVTSSGSVQLHLDLPIGQNRDVLAGANVTLVDRNGVAKKYTADADGVVELTDIAAGPYAVVASSGNVYASTILSVHDTDAPQQAPSMMRMPMAVVNTKKLAPWMETFVGQLSKKQAAQLGQVMTEIEPEASQFGYRVKLREGGILEGQLVSILSDDHSNISLADTEVILMQNGIAVGKSYTNEFGEFHFKGVRTGVHGIVAAGSAGYATFAFEVVEESGLASESALGHKFVSYASADLTTTLPVTLVPPSMIPGVVDPFGSISPDAGLFQTPAPTLTSTGFSSGGMGGASFGGGGVVNGGAGGGFGGSGGGGIGLLGAAAAGIAIPLAVDGDDDNDAGPVASPSGT</sequence>
<gene>
    <name evidence="2" type="ORF">Q31b_52230</name>
</gene>
<accession>A0A5C6DGD0</accession>
<keyword evidence="3" id="KW-1185">Reference proteome</keyword>
<dbReference type="EMBL" id="SJPY01000009">
    <property type="protein sequence ID" value="TWU35788.1"/>
    <property type="molecule type" value="Genomic_DNA"/>
</dbReference>
<evidence type="ECO:0000313" key="2">
    <source>
        <dbReference type="EMBL" id="TWU35788.1"/>
    </source>
</evidence>
<dbReference type="OrthoDB" id="277212at2"/>
<evidence type="ECO:0000313" key="3">
    <source>
        <dbReference type="Proteomes" id="UP000315471"/>
    </source>
</evidence>
<comment type="caution">
    <text evidence="2">The sequence shown here is derived from an EMBL/GenBank/DDBJ whole genome shotgun (WGS) entry which is preliminary data.</text>
</comment>
<keyword evidence="1" id="KW-0732">Signal</keyword>
<evidence type="ECO:0000256" key="1">
    <source>
        <dbReference type="SAM" id="SignalP"/>
    </source>
</evidence>
<name>A0A5C6DGD0_9BACT</name>
<reference evidence="2 3" key="1">
    <citation type="submission" date="2019-02" db="EMBL/GenBank/DDBJ databases">
        <title>Deep-cultivation of Planctomycetes and their phenomic and genomic characterization uncovers novel biology.</title>
        <authorList>
            <person name="Wiegand S."/>
            <person name="Jogler M."/>
            <person name="Boedeker C."/>
            <person name="Pinto D."/>
            <person name="Vollmers J."/>
            <person name="Rivas-Marin E."/>
            <person name="Kohn T."/>
            <person name="Peeters S.H."/>
            <person name="Heuer A."/>
            <person name="Rast P."/>
            <person name="Oberbeckmann S."/>
            <person name="Bunk B."/>
            <person name="Jeske O."/>
            <person name="Meyerdierks A."/>
            <person name="Storesund J.E."/>
            <person name="Kallscheuer N."/>
            <person name="Luecker S."/>
            <person name="Lage O.M."/>
            <person name="Pohl T."/>
            <person name="Merkel B.J."/>
            <person name="Hornburger P."/>
            <person name="Mueller R.-W."/>
            <person name="Bruemmer F."/>
            <person name="Labrenz M."/>
            <person name="Spormann A.M."/>
            <person name="Op Den Camp H."/>
            <person name="Overmann J."/>
            <person name="Amann R."/>
            <person name="Jetten M.S.M."/>
            <person name="Mascher T."/>
            <person name="Medema M.H."/>
            <person name="Devos D.P."/>
            <person name="Kaster A.-K."/>
            <person name="Ovreas L."/>
            <person name="Rohde M."/>
            <person name="Galperin M.Y."/>
            <person name="Jogler C."/>
        </authorList>
    </citation>
    <scope>NUCLEOTIDE SEQUENCE [LARGE SCALE GENOMIC DNA]</scope>
    <source>
        <strain evidence="2 3">Q31b</strain>
    </source>
</reference>